<feature type="domain" description="Nucleotidyl transferase" evidence="11">
    <location>
        <begin position="2"/>
        <end position="235"/>
    </location>
</feature>
<dbReference type="SUPFAM" id="SSF53448">
    <property type="entry name" value="Nucleotide-diphospho-sugar transferases"/>
    <property type="match status" value="1"/>
</dbReference>
<dbReference type="Pfam" id="PF25087">
    <property type="entry name" value="GMPPB_C"/>
    <property type="match status" value="1"/>
</dbReference>
<dbReference type="Gene3D" id="2.160.10.10">
    <property type="entry name" value="Hexapeptide repeat proteins"/>
    <property type="match status" value="1"/>
</dbReference>
<dbReference type="InterPro" id="IPR011004">
    <property type="entry name" value="Trimer_LpxA-like_sf"/>
</dbReference>
<keyword evidence="8" id="KW-0012">Acyltransferase</keyword>
<dbReference type="GO" id="GO:0019134">
    <property type="term" value="F:glucosamine-1-phosphate N-acetyltransferase activity"/>
    <property type="evidence" value="ECO:0007669"/>
    <property type="project" value="UniProtKB-EC"/>
</dbReference>
<evidence type="ECO:0000256" key="5">
    <source>
        <dbReference type="ARBA" id="ARBA00022679"/>
    </source>
</evidence>
<dbReference type="SUPFAM" id="SSF51161">
    <property type="entry name" value="Trimeric LpxA-like enzymes"/>
    <property type="match status" value="1"/>
</dbReference>
<evidence type="ECO:0000256" key="6">
    <source>
        <dbReference type="ARBA" id="ARBA00022695"/>
    </source>
</evidence>
<dbReference type="InterPro" id="IPR023915">
    <property type="entry name" value="Bifunctiontional_GlmU_arc-type"/>
</dbReference>
<dbReference type="InterPro" id="IPR005835">
    <property type="entry name" value="NTP_transferase_dom"/>
</dbReference>
<comment type="similarity">
    <text evidence="3">In the C-terminal section; belongs to the transferase hexapeptide repeat family.</text>
</comment>
<comment type="pathway">
    <text evidence="1">Nucleotide-sugar biosynthesis; UDP-N-acetyl-alpha-D-glucosamine biosynthesis; N-acetyl-alpha-D-glucosamine 1-phosphate from alpha-D-glucosamine 6-phosphate (route II): step 2/2.</text>
</comment>
<comment type="catalytic activity">
    <reaction evidence="10">
        <text>N-acetyl-alpha-D-glucosamine 1-phosphate + UTP + H(+) = UDP-N-acetyl-alpha-D-glucosamine + diphosphate</text>
        <dbReference type="Rhea" id="RHEA:13509"/>
        <dbReference type="ChEBI" id="CHEBI:15378"/>
        <dbReference type="ChEBI" id="CHEBI:33019"/>
        <dbReference type="ChEBI" id="CHEBI:46398"/>
        <dbReference type="ChEBI" id="CHEBI:57705"/>
        <dbReference type="ChEBI" id="CHEBI:57776"/>
        <dbReference type="EC" id="2.7.7.23"/>
    </reaction>
</comment>
<comment type="pathway">
    <text evidence="2">Nucleotide-sugar biosynthesis; UDP-N-acetyl-alpha-D-glucosamine biosynthesis; UDP-N-acetyl-alpha-D-glucosamine from N-acetyl-alpha-D-glucosamine 1-phosphate: step 1/1.</text>
</comment>
<name>A0A7C3EZH5_9CREN</name>
<keyword evidence="5" id="KW-0808">Transferase</keyword>
<proteinExistence type="inferred from homology"/>
<dbReference type="InterPro" id="IPR029044">
    <property type="entry name" value="Nucleotide-diphossugar_trans"/>
</dbReference>
<comment type="similarity">
    <text evidence="4">In the N-terminal section; belongs to the N-acetylglucosamine-1-phosphate uridyltransferase family.</text>
</comment>
<dbReference type="PANTHER" id="PTHR43584">
    <property type="entry name" value="NUCLEOTIDYL TRANSFERASE"/>
    <property type="match status" value="1"/>
</dbReference>
<organism evidence="13">
    <name type="scientific">Candidatus Methanomethylicus mesodigestus</name>
    <dbReference type="NCBI Taxonomy" id="1867258"/>
    <lineage>
        <taxon>Archaea</taxon>
        <taxon>Thermoproteota</taxon>
        <taxon>Methanosuratincolia</taxon>
        <taxon>Candidatus Methanomethylicales</taxon>
        <taxon>Candidatus Methanomethylicaceae</taxon>
        <taxon>Candidatus Methanomethylicus</taxon>
    </lineage>
</organism>
<protein>
    <submittedName>
        <fullName evidence="13">Uncharacterized protein</fullName>
    </submittedName>
</protein>
<comment type="catalytic activity">
    <reaction evidence="9">
        <text>alpha-D-glucosamine 1-phosphate + acetyl-CoA = N-acetyl-alpha-D-glucosamine 1-phosphate + CoA + H(+)</text>
        <dbReference type="Rhea" id="RHEA:13725"/>
        <dbReference type="ChEBI" id="CHEBI:15378"/>
        <dbReference type="ChEBI" id="CHEBI:57287"/>
        <dbReference type="ChEBI" id="CHEBI:57288"/>
        <dbReference type="ChEBI" id="CHEBI:57776"/>
        <dbReference type="ChEBI" id="CHEBI:58516"/>
        <dbReference type="EC" id="2.3.1.157"/>
    </reaction>
</comment>
<comment type="caution">
    <text evidence="13">The sequence shown here is derived from an EMBL/GenBank/DDBJ whole genome shotgun (WGS) entry which is preliminary data.</text>
</comment>
<dbReference type="Pfam" id="PF00483">
    <property type="entry name" value="NTP_transferase"/>
    <property type="match status" value="1"/>
</dbReference>
<evidence type="ECO:0000256" key="1">
    <source>
        <dbReference type="ARBA" id="ARBA00005166"/>
    </source>
</evidence>
<evidence type="ECO:0000313" key="13">
    <source>
        <dbReference type="EMBL" id="HFK19925.1"/>
    </source>
</evidence>
<dbReference type="GO" id="GO:0006048">
    <property type="term" value="P:UDP-N-acetylglucosamine biosynthetic process"/>
    <property type="evidence" value="ECO:0007669"/>
    <property type="project" value="UniProtKB-UniPathway"/>
</dbReference>
<accession>A0A7C3EZH5</accession>
<dbReference type="EMBL" id="DSTX01000002">
    <property type="protein sequence ID" value="HFK19925.1"/>
    <property type="molecule type" value="Genomic_DNA"/>
</dbReference>
<evidence type="ECO:0000256" key="4">
    <source>
        <dbReference type="ARBA" id="ARBA00007947"/>
    </source>
</evidence>
<dbReference type="InterPro" id="IPR050065">
    <property type="entry name" value="GlmU-like"/>
</dbReference>
<feature type="domain" description="Mannose-1-phosphate guanyltransferase C-terminal" evidence="12">
    <location>
        <begin position="272"/>
        <end position="378"/>
    </location>
</feature>
<dbReference type="UniPathway" id="UPA00113">
    <property type="reaction ID" value="UER00532"/>
</dbReference>
<dbReference type="CDD" id="cd05636">
    <property type="entry name" value="LbH_G1P_TT_C_like"/>
    <property type="match status" value="1"/>
</dbReference>
<dbReference type="InterPro" id="IPR056729">
    <property type="entry name" value="GMPPB_C"/>
</dbReference>
<dbReference type="GO" id="GO:0003977">
    <property type="term" value="F:UDP-N-acetylglucosamine diphosphorylase activity"/>
    <property type="evidence" value="ECO:0007669"/>
    <property type="project" value="UniProtKB-EC"/>
</dbReference>
<sequence length="424" mass="45574">MKAVVLAAGKGVRLDPFTEKLPKHLLPVAGSPLIFHTLKSIKAIGIDEVLIVVHHMKAAIESALGDGKAFGLKLSYIDQCEALGTGHALKTAETFTGKDPFLLVYGDLALKTDVLFRLLQSYSEQPSDLIGGVSTREVGEYGALEIDRGALRKVLEKPPVGGQGIVNAGVYVLSEEIFRALDEVQKSPRGEVELTSAINLLLARGHKFMVVPIMDSEWVDVGRPWNLLEANRILLASQISACRIAGDVEANVQIRGNAVIEEGASVLSGTYIEGPAWISPGCRVGPNSYIRPFTYLCKGVRVGNGCEVKGSIIMEASHIGHLSYIGDSVIGPRCNLGAGTITANLRFDEAPIRVTIKESKIDTGMRKLGAFLGEGVKTGINVSLYPGVKVGSETWVAPHIAVDRDLPPRVLASAKIDLMIRQRR</sequence>
<keyword evidence="7" id="KW-0511">Multifunctional enzyme</keyword>
<dbReference type="AlphaFoldDB" id="A0A7C3EZH5"/>
<gene>
    <name evidence="13" type="ORF">ENS19_01435</name>
</gene>
<evidence type="ECO:0000256" key="3">
    <source>
        <dbReference type="ARBA" id="ARBA00007707"/>
    </source>
</evidence>
<evidence type="ECO:0000256" key="8">
    <source>
        <dbReference type="ARBA" id="ARBA00023315"/>
    </source>
</evidence>
<dbReference type="CDD" id="cd04181">
    <property type="entry name" value="NTP_transferase"/>
    <property type="match status" value="1"/>
</dbReference>
<evidence type="ECO:0000256" key="9">
    <source>
        <dbReference type="ARBA" id="ARBA00048247"/>
    </source>
</evidence>
<dbReference type="NCBIfam" id="TIGR03992">
    <property type="entry name" value="Arch_glmU"/>
    <property type="match status" value="1"/>
</dbReference>
<dbReference type="PANTHER" id="PTHR43584:SF8">
    <property type="entry name" value="N-ACETYLMURAMATE ALPHA-1-PHOSPHATE URIDYLYLTRANSFERASE"/>
    <property type="match status" value="1"/>
</dbReference>
<evidence type="ECO:0000259" key="12">
    <source>
        <dbReference type="Pfam" id="PF25087"/>
    </source>
</evidence>
<evidence type="ECO:0000259" key="11">
    <source>
        <dbReference type="Pfam" id="PF00483"/>
    </source>
</evidence>
<evidence type="ECO:0000256" key="2">
    <source>
        <dbReference type="ARBA" id="ARBA00005208"/>
    </source>
</evidence>
<keyword evidence="6" id="KW-0548">Nucleotidyltransferase</keyword>
<dbReference type="Gene3D" id="3.90.550.10">
    <property type="entry name" value="Spore Coat Polysaccharide Biosynthesis Protein SpsA, Chain A"/>
    <property type="match status" value="1"/>
</dbReference>
<reference evidence="13" key="1">
    <citation type="journal article" date="2020" name="mSystems">
        <title>Genome- and Community-Level Interaction Insights into Carbon Utilization and Element Cycling Functions of Hydrothermarchaeota in Hydrothermal Sediment.</title>
        <authorList>
            <person name="Zhou Z."/>
            <person name="Liu Y."/>
            <person name="Xu W."/>
            <person name="Pan J."/>
            <person name="Luo Z.H."/>
            <person name="Li M."/>
        </authorList>
    </citation>
    <scope>NUCLEOTIDE SEQUENCE [LARGE SCALE GENOMIC DNA]</scope>
    <source>
        <strain evidence="13">SpSt-468</strain>
    </source>
</reference>
<evidence type="ECO:0000256" key="7">
    <source>
        <dbReference type="ARBA" id="ARBA00023268"/>
    </source>
</evidence>
<evidence type="ECO:0000256" key="10">
    <source>
        <dbReference type="ARBA" id="ARBA00048493"/>
    </source>
</evidence>